<comment type="similarity">
    <text evidence="1">Belongs to the carbon-nitrogen hydrolase superfamily. Nitrilase family.</text>
</comment>
<dbReference type="Gene3D" id="3.60.110.10">
    <property type="entry name" value="Carbon-nitrogen hydrolase"/>
    <property type="match status" value="1"/>
</dbReference>
<protein>
    <submittedName>
        <fullName evidence="4">Nitrilase</fullName>
    </submittedName>
</protein>
<gene>
    <name evidence="4" type="ORF">GCM10007977_000130</name>
</gene>
<dbReference type="PANTHER" id="PTHR46044">
    <property type="entry name" value="NITRILASE"/>
    <property type="match status" value="1"/>
</dbReference>
<dbReference type="InterPro" id="IPR000132">
    <property type="entry name" value="Nitrilase/CN_hydratase_CS"/>
</dbReference>
<reference evidence="4" key="1">
    <citation type="journal article" date="2014" name="Int. J. Syst. Evol. Microbiol.">
        <title>Complete genome sequence of Corynebacterium casei LMG S-19264T (=DSM 44701T), isolated from a smear-ripened cheese.</title>
        <authorList>
            <consortium name="US DOE Joint Genome Institute (JGI-PGF)"/>
            <person name="Walter F."/>
            <person name="Albersmeier A."/>
            <person name="Kalinowski J."/>
            <person name="Ruckert C."/>
        </authorList>
    </citation>
    <scope>NUCLEOTIDE SEQUENCE</scope>
    <source>
        <strain evidence="4">JCM 19831</strain>
    </source>
</reference>
<dbReference type="InterPro" id="IPR003010">
    <property type="entry name" value="C-N_Hydrolase"/>
</dbReference>
<dbReference type="EMBL" id="BMPI01000001">
    <property type="protein sequence ID" value="GGM02735.1"/>
    <property type="molecule type" value="Genomic_DNA"/>
</dbReference>
<dbReference type="SUPFAM" id="SSF56317">
    <property type="entry name" value="Carbon-nitrogen hydrolase"/>
    <property type="match status" value="1"/>
</dbReference>
<evidence type="ECO:0000313" key="4">
    <source>
        <dbReference type="EMBL" id="GGM02735.1"/>
    </source>
</evidence>
<dbReference type="Proteomes" id="UP000642070">
    <property type="component" value="Unassembled WGS sequence"/>
</dbReference>
<proteinExistence type="inferred from homology"/>
<evidence type="ECO:0000313" key="5">
    <source>
        <dbReference type="Proteomes" id="UP000642070"/>
    </source>
</evidence>
<comment type="caution">
    <text evidence="4">The sequence shown here is derived from an EMBL/GenBank/DDBJ whole genome shotgun (WGS) entry which is preliminary data.</text>
</comment>
<keyword evidence="5" id="KW-1185">Reference proteome</keyword>
<dbReference type="AlphaFoldDB" id="A0A917WGP4"/>
<dbReference type="PROSITE" id="PS50263">
    <property type="entry name" value="CN_HYDROLASE"/>
    <property type="match status" value="1"/>
</dbReference>
<dbReference type="InterPro" id="IPR044149">
    <property type="entry name" value="Nitrilases_CHs"/>
</dbReference>
<accession>A0A917WGP4</accession>
<sequence>MAAVQAAPVFLDLAASLDKAVGLIAEAAEQGAQLVVFPEAFLPAWPAWVDEVLPGEDAAWYVRLLEQSVVVPGPVTERLGRAAHDAGVHLVIGINEREERGGTVYNTTVYFGPDGRLLGKHRKLVPTHAERLVWGMGDGSDLQVHQTAVGRIGGLICWENYMPLARFAVYAQGVEVWVAPTLATHDHWVATMRHIAREGGCHVIGVAPAARFSEVPAGVPDRERLWRGAETRGDWMLDGYSVIVDPNGTVLAGPLVREEGILYADLDLDSARARRRLFDPVGHYNRPDVFRLVVNDRPKPHVVSLAQPGSGDDAEVVGPDVP</sequence>
<evidence type="ECO:0000256" key="2">
    <source>
        <dbReference type="SAM" id="MobiDB-lite"/>
    </source>
</evidence>
<name>A0A917WGP4_9ACTN</name>
<feature type="domain" description="CN hydrolase" evidence="3">
    <location>
        <begin position="1"/>
        <end position="268"/>
    </location>
</feature>
<dbReference type="Pfam" id="PF00795">
    <property type="entry name" value="CN_hydrolase"/>
    <property type="match status" value="1"/>
</dbReference>
<reference evidence="4" key="2">
    <citation type="submission" date="2020-09" db="EMBL/GenBank/DDBJ databases">
        <authorList>
            <person name="Sun Q."/>
            <person name="Ohkuma M."/>
        </authorList>
    </citation>
    <scope>NUCLEOTIDE SEQUENCE</scope>
    <source>
        <strain evidence="4">JCM 19831</strain>
    </source>
</reference>
<organism evidence="4 5">
    <name type="scientific">Dactylosporangium sucinum</name>
    <dbReference type="NCBI Taxonomy" id="1424081"/>
    <lineage>
        <taxon>Bacteria</taxon>
        <taxon>Bacillati</taxon>
        <taxon>Actinomycetota</taxon>
        <taxon>Actinomycetes</taxon>
        <taxon>Micromonosporales</taxon>
        <taxon>Micromonosporaceae</taxon>
        <taxon>Dactylosporangium</taxon>
    </lineage>
</organism>
<evidence type="ECO:0000259" key="3">
    <source>
        <dbReference type="PROSITE" id="PS50263"/>
    </source>
</evidence>
<dbReference type="InterPro" id="IPR036526">
    <property type="entry name" value="C-N_Hydrolase_sf"/>
</dbReference>
<feature type="region of interest" description="Disordered" evidence="2">
    <location>
        <begin position="302"/>
        <end position="322"/>
    </location>
</feature>
<dbReference type="PROSITE" id="PS00921">
    <property type="entry name" value="NITRIL_CHT_2"/>
    <property type="match status" value="1"/>
</dbReference>
<dbReference type="CDD" id="cd07564">
    <property type="entry name" value="nitrilases_CHs"/>
    <property type="match status" value="1"/>
</dbReference>
<dbReference type="PANTHER" id="PTHR46044:SF1">
    <property type="entry name" value="CN HYDROLASE DOMAIN-CONTAINING PROTEIN"/>
    <property type="match status" value="1"/>
</dbReference>
<evidence type="ECO:0000256" key="1">
    <source>
        <dbReference type="ARBA" id="ARBA00008129"/>
    </source>
</evidence>
<dbReference type="GO" id="GO:0000257">
    <property type="term" value="F:nitrilase activity"/>
    <property type="evidence" value="ECO:0007669"/>
    <property type="project" value="UniProtKB-ARBA"/>
</dbReference>